<dbReference type="Gramene" id="TKW31777">
    <property type="protein sequence ID" value="TKW31777"/>
    <property type="gene ID" value="SEVIR_2G128700v2"/>
</dbReference>
<evidence type="ECO:0000313" key="2">
    <source>
        <dbReference type="Proteomes" id="UP000298652"/>
    </source>
</evidence>
<name>A0A4U6W2V7_SETVI</name>
<reference evidence="1" key="1">
    <citation type="submission" date="2019-03" db="EMBL/GenBank/DDBJ databases">
        <title>WGS assembly of Setaria viridis.</title>
        <authorList>
            <person name="Huang P."/>
            <person name="Jenkins J."/>
            <person name="Grimwood J."/>
            <person name="Barry K."/>
            <person name="Healey A."/>
            <person name="Mamidi S."/>
            <person name="Sreedasyam A."/>
            <person name="Shu S."/>
            <person name="Feldman M."/>
            <person name="Wu J."/>
            <person name="Yu Y."/>
            <person name="Chen C."/>
            <person name="Johnson J."/>
            <person name="Rokhsar D."/>
            <person name="Baxter I."/>
            <person name="Schmutz J."/>
            <person name="Brutnell T."/>
            <person name="Kellogg E."/>
        </authorList>
    </citation>
    <scope>NUCLEOTIDE SEQUENCE [LARGE SCALE GENOMIC DNA]</scope>
</reference>
<keyword evidence="2" id="KW-1185">Reference proteome</keyword>
<evidence type="ECO:0000313" key="1">
    <source>
        <dbReference type="EMBL" id="TKW31777.1"/>
    </source>
</evidence>
<dbReference type="PANTHER" id="PTHR33026">
    <property type="entry name" value="OS06G0360600 PROTEIN"/>
    <property type="match status" value="1"/>
</dbReference>
<organism evidence="1 2">
    <name type="scientific">Setaria viridis</name>
    <name type="common">Green bristlegrass</name>
    <name type="synonym">Setaria italica subsp. viridis</name>
    <dbReference type="NCBI Taxonomy" id="4556"/>
    <lineage>
        <taxon>Eukaryota</taxon>
        <taxon>Viridiplantae</taxon>
        <taxon>Streptophyta</taxon>
        <taxon>Embryophyta</taxon>
        <taxon>Tracheophyta</taxon>
        <taxon>Spermatophyta</taxon>
        <taxon>Magnoliopsida</taxon>
        <taxon>Liliopsida</taxon>
        <taxon>Poales</taxon>
        <taxon>Poaceae</taxon>
        <taxon>PACMAD clade</taxon>
        <taxon>Panicoideae</taxon>
        <taxon>Panicodae</taxon>
        <taxon>Paniceae</taxon>
        <taxon>Cenchrinae</taxon>
        <taxon>Setaria</taxon>
    </lineage>
</organism>
<dbReference type="EMBL" id="CM016553">
    <property type="protein sequence ID" value="TKW31777.1"/>
    <property type="molecule type" value="Genomic_DNA"/>
</dbReference>
<dbReference type="PANTHER" id="PTHR33026:SF7">
    <property type="entry name" value="OS03G0100275 PROTEIN"/>
    <property type="match status" value="1"/>
</dbReference>
<gene>
    <name evidence="1" type="ORF">SEVIR_2G128700v2</name>
</gene>
<dbReference type="Proteomes" id="UP000298652">
    <property type="component" value="Chromosome 2"/>
</dbReference>
<proteinExistence type="predicted"/>
<dbReference type="AlphaFoldDB" id="A0A4U6W2V7"/>
<protein>
    <submittedName>
        <fullName evidence="1">Uncharacterized protein</fullName>
    </submittedName>
</protein>
<accession>A0A4U6W2V7</accession>
<sequence>MLAAFMEKGLLPSKQKAHWRAPAPGEDVPHPWPNEVISFLAFHERKLSPPLHWFLHRLLNDFVTVCEDFLGMEPHKRTKLSIAYPSYSPNNSNRGWHGEWFYLGNPPEAPFPNFTGNRLDVIEVALRKCMEEGLNGRRAFATFIYRWVTPLAERMRRIWEYFGMSDPDRASSKELLGDEIWGHLGRVLQSGQQLTLDGMLKPFYVNRTSEYCTFLSRDPFFSL</sequence>